<sequence length="105" mass="10656">MRLTATGGLSCALCTLQASRTTINERRRRVADGHLITSNVCPAPSSPTHTATSTPSTTAATSPAAPLRRNIAPAAATRTSPPTSHTSAIAENAAPLADDGLLQPA</sequence>
<organism evidence="2 3">
    <name type="scientific">Hypholoma sublateritium (strain FD-334 SS-4)</name>
    <dbReference type="NCBI Taxonomy" id="945553"/>
    <lineage>
        <taxon>Eukaryota</taxon>
        <taxon>Fungi</taxon>
        <taxon>Dikarya</taxon>
        <taxon>Basidiomycota</taxon>
        <taxon>Agaricomycotina</taxon>
        <taxon>Agaricomycetes</taxon>
        <taxon>Agaricomycetidae</taxon>
        <taxon>Agaricales</taxon>
        <taxon>Agaricineae</taxon>
        <taxon>Strophariaceae</taxon>
        <taxon>Hypholoma</taxon>
    </lineage>
</organism>
<dbReference type="Proteomes" id="UP000054270">
    <property type="component" value="Unassembled WGS sequence"/>
</dbReference>
<evidence type="ECO:0000256" key="1">
    <source>
        <dbReference type="SAM" id="MobiDB-lite"/>
    </source>
</evidence>
<feature type="compositionally biased region" description="Low complexity" evidence="1">
    <location>
        <begin position="42"/>
        <end position="88"/>
    </location>
</feature>
<gene>
    <name evidence="2" type="ORF">HYPSUDRAFT_210000</name>
</gene>
<proteinExistence type="predicted"/>
<dbReference type="EMBL" id="KN817841">
    <property type="protein sequence ID" value="KJA12914.1"/>
    <property type="molecule type" value="Genomic_DNA"/>
</dbReference>
<feature type="region of interest" description="Disordered" evidence="1">
    <location>
        <begin position="37"/>
        <end position="105"/>
    </location>
</feature>
<evidence type="ECO:0000313" key="3">
    <source>
        <dbReference type="Proteomes" id="UP000054270"/>
    </source>
</evidence>
<accession>A0A0D2N141</accession>
<dbReference type="AlphaFoldDB" id="A0A0D2N141"/>
<keyword evidence="3" id="KW-1185">Reference proteome</keyword>
<evidence type="ECO:0000313" key="2">
    <source>
        <dbReference type="EMBL" id="KJA12914.1"/>
    </source>
</evidence>
<reference evidence="3" key="1">
    <citation type="submission" date="2014-04" db="EMBL/GenBank/DDBJ databases">
        <title>Evolutionary Origins and Diversification of the Mycorrhizal Mutualists.</title>
        <authorList>
            <consortium name="DOE Joint Genome Institute"/>
            <consortium name="Mycorrhizal Genomics Consortium"/>
            <person name="Kohler A."/>
            <person name="Kuo A."/>
            <person name="Nagy L.G."/>
            <person name="Floudas D."/>
            <person name="Copeland A."/>
            <person name="Barry K.W."/>
            <person name="Cichocki N."/>
            <person name="Veneault-Fourrey C."/>
            <person name="LaButti K."/>
            <person name="Lindquist E.A."/>
            <person name="Lipzen A."/>
            <person name="Lundell T."/>
            <person name="Morin E."/>
            <person name="Murat C."/>
            <person name="Riley R."/>
            <person name="Ohm R."/>
            <person name="Sun H."/>
            <person name="Tunlid A."/>
            <person name="Henrissat B."/>
            <person name="Grigoriev I.V."/>
            <person name="Hibbett D.S."/>
            <person name="Martin F."/>
        </authorList>
    </citation>
    <scope>NUCLEOTIDE SEQUENCE [LARGE SCALE GENOMIC DNA]</scope>
    <source>
        <strain evidence="3">FD-334 SS-4</strain>
    </source>
</reference>
<name>A0A0D2N141_HYPSF</name>
<protein>
    <submittedName>
        <fullName evidence="2">Uncharacterized protein</fullName>
    </submittedName>
</protein>